<accession>A0A2P2C8X3</accession>
<dbReference type="EMBL" id="CZKB01000006">
    <property type="protein sequence ID" value="CUR58451.1"/>
    <property type="molecule type" value="Genomic_DNA"/>
</dbReference>
<evidence type="ECO:0000313" key="2">
    <source>
        <dbReference type="EMBL" id="CUR58451.1"/>
    </source>
</evidence>
<feature type="compositionally biased region" description="Basic residues" evidence="1">
    <location>
        <begin position="23"/>
        <end position="38"/>
    </location>
</feature>
<name>A0A2P2C8X3_9ZZZZ</name>
<evidence type="ECO:0000256" key="1">
    <source>
        <dbReference type="SAM" id="MobiDB-lite"/>
    </source>
</evidence>
<proteinExistence type="predicted"/>
<gene>
    <name evidence="2" type="ORF">NOCA1140109</name>
</gene>
<reference evidence="2" key="1">
    <citation type="submission" date="2015-08" db="EMBL/GenBank/DDBJ databases">
        <authorList>
            <person name="Babu N.S."/>
            <person name="Beckwith C.J."/>
            <person name="Beseler K.G."/>
            <person name="Brison A."/>
            <person name="Carone J.V."/>
            <person name="Caskin T.P."/>
            <person name="Diamond M."/>
            <person name="Durham M.E."/>
            <person name="Foxe J.M."/>
            <person name="Go M."/>
            <person name="Henderson B.A."/>
            <person name="Jones I.B."/>
            <person name="McGettigan J.A."/>
            <person name="Micheletti S.J."/>
            <person name="Nasrallah M.E."/>
            <person name="Ortiz D."/>
            <person name="Piller C.R."/>
            <person name="Privatt S.R."/>
            <person name="Schneider S.L."/>
            <person name="Sharp S."/>
            <person name="Smith T.C."/>
            <person name="Stanton J.D."/>
            <person name="Ullery H.E."/>
            <person name="Wilson R.J."/>
            <person name="Serrano M.G."/>
            <person name="Buck G."/>
            <person name="Lee V."/>
            <person name="Wang Y."/>
            <person name="Carvalho R."/>
            <person name="Voegtly L."/>
            <person name="Shi R."/>
            <person name="Duckworth R."/>
            <person name="Johnson A."/>
            <person name="Loviza R."/>
            <person name="Walstead R."/>
            <person name="Shah Z."/>
            <person name="Kiflezghi M."/>
            <person name="Wade K."/>
            <person name="Ball S.L."/>
            <person name="Bradley K.W."/>
            <person name="Asai D.J."/>
            <person name="Bowman C.A."/>
            <person name="Russell D.A."/>
            <person name="Pope W.H."/>
            <person name="Jacobs-Sera D."/>
            <person name="Hendrix R.W."/>
            <person name="Hatfull G.F."/>
        </authorList>
    </citation>
    <scope>NUCLEOTIDE SEQUENCE</scope>
</reference>
<protein>
    <submittedName>
        <fullName evidence="2">Uncharacterized protein</fullName>
    </submittedName>
</protein>
<sequence length="46" mass="5027">MGIAKKIAAVGIAKKVYDEARKPHNQAKIKSAVRKVQQRRTGGARP</sequence>
<organism evidence="2">
    <name type="scientific">metagenome</name>
    <dbReference type="NCBI Taxonomy" id="256318"/>
    <lineage>
        <taxon>unclassified sequences</taxon>
        <taxon>metagenomes</taxon>
    </lineage>
</organism>
<dbReference type="AlphaFoldDB" id="A0A2P2C8X3"/>
<feature type="region of interest" description="Disordered" evidence="1">
    <location>
        <begin position="23"/>
        <end position="46"/>
    </location>
</feature>